<sequence length="126" mass="15040">MRRQVRRADYRGIVFMRHRILCVLMFWMHPVLANQPLVFKKDLMTNHHWPSYTLIVSALFGILLWIYQYLGKTKNTNSQFKIIEQLAVHHKTKIYVIDYQGQQFLLADNQNTLSLIPFQGTKSHHE</sequence>
<dbReference type="GO" id="GO:0044781">
    <property type="term" value="P:bacterial-type flagellum organization"/>
    <property type="evidence" value="ECO:0007669"/>
    <property type="project" value="InterPro"/>
</dbReference>
<keyword evidence="4 6" id="KW-1133">Transmembrane helix</keyword>
<feature type="transmembrane region" description="Helical" evidence="6">
    <location>
        <begin position="49"/>
        <end position="70"/>
    </location>
</feature>
<evidence type="ECO:0000256" key="2">
    <source>
        <dbReference type="ARBA" id="ARBA00022475"/>
    </source>
</evidence>
<dbReference type="AlphaFoldDB" id="A0A0W1A600"/>
<evidence type="ECO:0000256" key="5">
    <source>
        <dbReference type="ARBA" id="ARBA00023136"/>
    </source>
</evidence>
<evidence type="ECO:0000256" key="4">
    <source>
        <dbReference type="ARBA" id="ARBA00022989"/>
    </source>
</evidence>
<dbReference type="GO" id="GO:0016020">
    <property type="term" value="C:membrane"/>
    <property type="evidence" value="ECO:0007669"/>
    <property type="project" value="InterPro"/>
</dbReference>
<dbReference type="PATRIC" id="fig|45076.6.peg.2192"/>
<keyword evidence="5 6" id="KW-0472">Membrane</keyword>
<protein>
    <submittedName>
        <fullName evidence="7">Uncharacterized protein</fullName>
    </submittedName>
</protein>
<keyword evidence="8" id="KW-1185">Reference proteome</keyword>
<evidence type="ECO:0000256" key="3">
    <source>
        <dbReference type="ARBA" id="ARBA00022692"/>
    </source>
</evidence>
<evidence type="ECO:0000313" key="8">
    <source>
        <dbReference type="Proteomes" id="UP000054662"/>
    </source>
</evidence>
<reference evidence="7 8" key="1">
    <citation type="submission" date="2015-11" db="EMBL/GenBank/DDBJ databases">
        <title>Genomic analysis of 38 Legionella species identifies large and diverse effector repertoires.</title>
        <authorList>
            <person name="Burstein D."/>
            <person name="Amaro F."/>
            <person name="Zusman T."/>
            <person name="Lifshitz Z."/>
            <person name="Cohen O."/>
            <person name="Gilbert J.A."/>
            <person name="Pupko T."/>
            <person name="Shuman H.A."/>
            <person name="Segal G."/>
        </authorList>
    </citation>
    <scope>NUCLEOTIDE SEQUENCE [LARGE SCALE GENOMIC DNA]</scope>
    <source>
        <strain evidence="7 8">ATCC 49508</strain>
    </source>
</reference>
<evidence type="ECO:0000256" key="1">
    <source>
        <dbReference type="ARBA" id="ARBA00004236"/>
    </source>
</evidence>
<dbReference type="InterPro" id="IPR022781">
    <property type="entry name" value="Flagellar_biosynth_FliO"/>
</dbReference>
<keyword evidence="2" id="KW-1003">Cell membrane</keyword>
<proteinExistence type="predicted"/>
<organism evidence="7 8">
    <name type="scientific">Legionella worsleiensis</name>
    <dbReference type="NCBI Taxonomy" id="45076"/>
    <lineage>
        <taxon>Bacteria</taxon>
        <taxon>Pseudomonadati</taxon>
        <taxon>Pseudomonadota</taxon>
        <taxon>Gammaproteobacteria</taxon>
        <taxon>Legionellales</taxon>
        <taxon>Legionellaceae</taxon>
        <taxon>Legionella</taxon>
    </lineage>
</organism>
<comment type="subcellular location">
    <subcellularLocation>
        <location evidence="1">Cell membrane</location>
    </subcellularLocation>
</comment>
<keyword evidence="3 6" id="KW-0812">Transmembrane</keyword>
<accession>A0A0W1A600</accession>
<dbReference type="STRING" id="45076.Lwor_2010"/>
<name>A0A0W1A600_9GAMM</name>
<dbReference type="EMBL" id="LNZC01000027">
    <property type="protein sequence ID" value="KTD76785.1"/>
    <property type="molecule type" value="Genomic_DNA"/>
</dbReference>
<evidence type="ECO:0000256" key="6">
    <source>
        <dbReference type="SAM" id="Phobius"/>
    </source>
</evidence>
<dbReference type="Pfam" id="PF04347">
    <property type="entry name" value="FliO"/>
    <property type="match status" value="1"/>
</dbReference>
<dbReference type="Proteomes" id="UP000054662">
    <property type="component" value="Unassembled WGS sequence"/>
</dbReference>
<gene>
    <name evidence="7" type="ORF">Lwor_2010</name>
</gene>
<evidence type="ECO:0000313" key="7">
    <source>
        <dbReference type="EMBL" id="KTD76785.1"/>
    </source>
</evidence>
<comment type="caution">
    <text evidence="7">The sequence shown here is derived from an EMBL/GenBank/DDBJ whole genome shotgun (WGS) entry which is preliminary data.</text>
</comment>